<evidence type="ECO:0000313" key="3">
    <source>
        <dbReference type="Proteomes" id="UP000283269"/>
    </source>
</evidence>
<dbReference type="InParanoid" id="A0A409VWE9"/>
<accession>A0A409VWE9</accession>
<feature type="region of interest" description="Disordered" evidence="1">
    <location>
        <begin position="32"/>
        <end position="54"/>
    </location>
</feature>
<comment type="caution">
    <text evidence="2">The sequence shown here is derived from an EMBL/GenBank/DDBJ whole genome shotgun (WGS) entry which is preliminary data.</text>
</comment>
<evidence type="ECO:0000256" key="1">
    <source>
        <dbReference type="SAM" id="MobiDB-lite"/>
    </source>
</evidence>
<dbReference type="AlphaFoldDB" id="A0A409VWE9"/>
<dbReference type="EMBL" id="NHYD01003897">
    <property type="protein sequence ID" value="PPQ70594.1"/>
    <property type="molecule type" value="Genomic_DNA"/>
</dbReference>
<reference evidence="2 3" key="1">
    <citation type="journal article" date="2018" name="Evol. Lett.">
        <title>Horizontal gene cluster transfer increased hallucinogenic mushroom diversity.</title>
        <authorList>
            <person name="Reynolds H.T."/>
            <person name="Vijayakumar V."/>
            <person name="Gluck-Thaler E."/>
            <person name="Korotkin H.B."/>
            <person name="Matheny P.B."/>
            <person name="Slot J.C."/>
        </authorList>
    </citation>
    <scope>NUCLEOTIDE SEQUENCE [LARGE SCALE GENOMIC DNA]</scope>
    <source>
        <strain evidence="2 3">2631</strain>
    </source>
</reference>
<organism evidence="2 3">
    <name type="scientific">Psilocybe cyanescens</name>
    <dbReference type="NCBI Taxonomy" id="93625"/>
    <lineage>
        <taxon>Eukaryota</taxon>
        <taxon>Fungi</taxon>
        <taxon>Dikarya</taxon>
        <taxon>Basidiomycota</taxon>
        <taxon>Agaricomycotina</taxon>
        <taxon>Agaricomycetes</taxon>
        <taxon>Agaricomycetidae</taxon>
        <taxon>Agaricales</taxon>
        <taxon>Agaricineae</taxon>
        <taxon>Strophariaceae</taxon>
        <taxon>Psilocybe</taxon>
    </lineage>
</organism>
<gene>
    <name evidence="2" type="ORF">CVT25_012016</name>
</gene>
<keyword evidence="3" id="KW-1185">Reference proteome</keyword>
<dbReference type="Proteomes" id="UP000283269">
    <property type="component" value="Unassembled WGS sequence"/>
</dbReference>
<sequence length="67" mass="7026">MYARACTVLPGSAGTLKFGEEEERADVCELQPGEGGEEGGPVQQGQCGGWRGRGGELAEEVRHAHAL</sequence>
<evidence type="ECO:0000313" key="2">
    <source>
        <dbReference type="EMBL" id="PPQ70594.1"/>
    </source>
</evidence>
<name>A0A409VWE9_PSICY</name>
<protein>
    <submittedName>
        <fullName evidence="2">Uncharacterized protein</fullName>
    </submittedName>
</protein>
<proteinExistence type="predicted"/>